<dbReference type="RefSeq" id="WP_035627361.1">
    <property type="nucleotide sequence ID" value="NZ_JBEWQG010000042.1"/>
</dbReference>
<dbReference type="SUPFAM" id="SSF52540">
    <property type="entry name" value="P-loop containing nucleoside triphosphate hydrolases"/>
    <property type="match status" value="1"/>
</dbReference>
<dbReference type="STRING" id="991.IW20_22050"/>
<feature type="transmembrane region" description="Helical" evidence="4">
    <location>
        <begin position="50"/>
        <end position="68"/>
    </location>
</feature>
<dbReference type="GO" id="GO:0006298">
    <property type="term" value="P:mismatch repair"/>
    <property type="evidence" value="ECO:0007669"/>
    <property type="project" value="InterPro"/>
</dbReference>
<feature type="transmembrane region" description="Helical" evidence="4">
    <location>
        <begin position="208"/>
        <end position="226"/>
    </location>
</feature>
<dbReference type="eggNOG" id="COG0249">
    <property type="taxonomic scope" value="Bacteria"/>
</dbReference>
<evidence type="ECO:0000256" key="3">
    <source>
        <dbReference type="ARBA" id="ARBA00023125"/>
    </source>
</evidence>
<dbReference type="EMBL" id="JPRM01000044">
    <property type="protein sequence ID" value="KFF09876.1"/>
    <property type="molecule type" value="Genomic_DNA"/>
</dbReference>
<comment type="caution">
    <text evidence="6">The sequence shown here is derived from an EMBL/GenBank/DDBJ whole genome shotgun (WGS) entry which is preliminary data.</text>
</comment>
<feature type="domain" description="DNA mismatch repair proteins mutS family" evidence="5">
    <location>
        <begin position="415"/>
        <end position="588"/>
    </location>
</feature>
<dbReference type="Gene3D" id="3.40.50.300">
    <property type="entry name" value="P-loop containing nucleotide triphosphate hydrolases"/>
    <property type="match status" value="1"/>
</dbReference>
<keyword evidence="3" id="KW-0238">DNA-binding</keyword>
<evidence type="ECO:0000313" key="8">
    <source>
        <dbReference type="Proteomes" id="UP000028712"/>
    </source>
</evidence>
<dbReference type="InterPro" id="IPR045076">
    <property type="entry name" value="MutS"/>
</dbReference>
<dbReference type="InterPro" id="IPR027417">
    <property type="entry name" value="P-loop_NTPase"/>
</dbReference>
<dbReference type="Proteomes" id="UP000028712">
    <property type="component" value="Unassembled WGS sequence"/>
</dbReference>
<dbReference type="Proteomes" id="UP000198424">
    <property type="component" value="Unassembled WGS sequence"/>
</dbReference>
<keyword evidence="4" id="KW-0812">Transmembrane</keyword>
<dbReference type="EMBL" id="MUGY01000052">
    <property type="protein sequence ID" value="OXA85824.1"/>
    <property type="molecule type" value="Genomic_DNA"/>
</dbReference>
<dbReference type="Pfam" id="PF00488">
    <property type="entry name" value="MutS_V"/>
    <property type="match status" value="1"/>
</dbReference>
<dbReference type="GO" id="GO:0005829">
    <property type="term" value="C:cytosol"/>
    <property type="evidence" value="ECO:0007669"/>
    <property type="project" value="TreeGrafter"/>
</dbReference>
<gene>
    <name evidence="7" type="ORF">B0A62_24155</name>
    <name evidence="6" type="ORF">IW20_22050</name>
</gene>
<dbReference type="SMART" id="SM00534">
    <property type="entry name" value="MUTSac"/>
    <property type="match status" value="1"/>
</dbReference>
<feature type="transmembrane region" description="Helical" evidence="4">
    <location>
        <begin position="319"/>
        <end position="339"/>
    </location>
</feature>
<keyword evidence="2" id="KW-0067">ATP-binding</keyword>
<sequence>MEEYKKKVSSYSDALSAINKKYNSISLLRLLSIVFSLVLSYYYLKTDASVYLISAFLLFIGFIVLMRIHSKLSFKKKLTETLLKINKNEITFLKREKLPFENGQEFIDFHHPYAYDLDIFGEHSLFQSLNRTGTFVGKKTLANQLLYNLPNNEITQNQDAIHELQSKLDWRQEFQALAILGQDTKEAYQALLNWKDGKSAPFSKVMSLLIYVLPAIFGALVIAYFVTSNLSLLSYITFVFVLNTTILGMFFKRIQTEIAKAENIDKIIKQYGLLVKEIENETFKSEKLITLQNKLIYKNAKASVHLKQLSELFSNMDTINNFVTALLFNGIFLFNLHVLKNLLNWKTSHAAVLEEWLNVIGEFETLNSLANFSHNNQDFVFPELNNDFKIGFSNLSHPLLNPDTRVGNEVQFFPESFMILTGSNMSGKSTFLRSLGINMVLGGIGSVVCANKAAMHPLPVLVSMRLSDSLSDSESYFFAEIKRLKQIMDALEDKPAFVLLDEILRGTNSDDKRNGTIEVVKKVIAKKAIGAIATHDIEVCLTTNDYPEILTNQCFEVEIKNNELHFDYKLREGICKNKSATFLMQKMGVI</sequence>
<dbReference type="AlphaFoldDB" id="A0A085ZZL2"/>
<dbReference type="GO" id="GO:0140664">
    <property type="term" value="F:ATP-dependent DNA damage sensor activity"/>
    <property type="evidence" value="ECO:0007669"/>
    <property type="project" value="InterPro"/>
</dbReference>
<keyword evidence="1" id="KW-0547">Nucleotide-binding</keyword>
<dbReference type="InterPro" id="IPR036187">
    <property type="entry name" value="DNA_mismatch_repair_MutS_sf"/>
</dbReference>
<name>A0A085ZZL2_FLAHY</name>
<reference evidence="7 9" key="2">
    <citation type="submission" date="2016-11" db="EMBL/GenBank/DDBJ databases">
        <title>Whole genomes of Flavobacteriaceae.</title>
        <authorList>
            <person name="Stine C."/>
            <person name="Li C."/>
            <person name="Tadesse D."/>
        </authorList>
    </citation>
    <scope>NUCLEOTIDE SEQUENCE [LARGE SCALE GENOMIC DNA]</scope>
    <source>
        <strain evidence="7 9">ATCC 29551</strain>
    </source>
</reference>
<dbReference type="OrthoDB" id="9802448at2"/>
<keyword evidence="4" id="KW-1133">Transmembrane helix</keyword>
<dbReference type="InterPro" id="IPR000432">
    <property type="entry name" value="DNA_mismatch_repair_MutS_C"/>
</dbReference>
<evidence type="ECO:0000313" key="6">
    <source>
        <dbReference type="EMBL" id="KFF09876.1"/>
    </source>
</evidence>
<dbReference type="Gene3D" id="1.10.1420.10">
    <property type="match status" value="1"/>
</dbReference>
<evidence type="ECO:0000259" key="5">
    <source>
        <dbReference type="SMART" id="SM00534"/>
    </source>
</evidence>
<protein>
    <submittedName>
        <fullName evidence="6">DNA mismatch repair protein</fullName>
    </submittedName>
</protein>
<evidence type="ECO:0000256" key="2">
    <source>
        <dbReference type="ARBA" id="ARBA00022840"/>
    </source>
</evidence>
<keyword evidence="9" id="KW-1185">Reference proteome</keyword>
<keyword evidence="4" id="KW-0472">Membrane</keyword>
<dbReference type="GO" id="GO:0005524">
    <property type="term" value="F:ATP binding"/>
    <property type="evidence" value="ECO:0007669"/>
    <property type="project" value="UniProtKB-KW"/>
</dbReference>
<dbReference type="GO" id="GO:0030983">
    <property type="term" value="F:mismatched DNA binding"/>
    <property type="evidence" value="ECO:0007669"/>
    <property type="project" value="InterPro"/>
</dbReference>
<evidence type="ECO:0000256" key="4">
    <source>
        <dbReference type="SAM" id="Phobius"/>
    </source>
</evidence>
<evidence type="ECO:0000256" key="1">
    <source>
        <dbReference type="ARBA" id="ARBA00022741"/>
    </source>
</evidence>
<dbReference type="SUPFAM" id="SSF48334">
    <property type="entry name" value="DNA repair protein MutS, domain III"/>
    <property type="match status" value="1"/>
</dbReference>
<evidence type="ECO:0000313" key="9">
    <source>
        <dbReference type="Proteomes" id="UP000198424"/>
    </source>
</evidence>
<dbReference type="PANTHER" id="PTHR11361:SF99">
    <property type="entry name" value="DNA MISMATCH REPAIR PROTEIN"/>
    <property type="match status" value="1"/>
</dbReference>
<feature type="transmembrane region" description="Helical" evidence="4">
    <location>
        <begin position="232"/>
        <end position="251"/>
    </location>
</feature>
<dbReference type="PANTHER" id="PTHR11361">
    <property type="entry name" value="DNA MISMATCH REPAIR PROTEIN MUTS FAMILY MEMBER"/>
    <property type="match status" value="1"/>
</dbReference>
<organism evidence="6 8">
    <name type="scientific">Flavobacterium hydatis</name>
    <name type="common">Cytophaga aquatilis</name>
    <dbReference type="NCBI Taxonomy" id="991"/>
    <lineage>
        <taxon>Bacteria</taxon>
        <taxon>Pseudomonadati</taxon>
        <taxon>Bacteroidota</taxon>
        <taxon>Flavobacteriia</taxon>
        <taxon>Flavobacteriales</taxon>
        <taxon>Flavobacteriaceae</taxon>
        <taxon>Flavobacterium</taxon>
    </lineage>
</organism>
<proteinExistence type="predicted"/>
<accession>A0A085ZZL2</accession>
<evidence type="ECO:0000313" key="7">
    <source>
        <dbReference type="EMBL" id="OXA85824.1"/>
    </source>
</evidence>
<feature type="transmembrane region" description="Helical" evidence="4">
    <location>
        <begin position="27"/>
        <end position="44"/>
    </location>
</feature>
<reference evidence="6 8" key="1">
    <citation type="submission" date="2014-07" db="EMBL/GenBank/DDBJ databases">
        <title>Genome of Flavobacterium hydatis DSM 2063.</title>
        <authorList>
            <person name="Pipes S.E."/>
            <person name="Stropko S.J."/>
            <person name="Newman J.D."/>
        </authorList>
    </citation>
    <scope>NUCLEOTIDE SEQUENCE [LARGE SCALE GENOMIC DNA]</scope>
    <source>
        <strain evidence="6 8">DSM 2063</strain>
    </source>
</reference>